<evidence type="ECO:0000313" key="2">
    <source>
        <dbReference type="EMBL" id="ERN02973.1"/>
    </source>
</evidence>
<evidence type="ECO:0000313" key="3">
    <source>
        <dbReference type="Proteomes" id="UP000017836"/>
    </source>
</evidence>
<dbReference type="HOGENOM" id="CLU_1984590_0_0_1"/>
<keyword evidence="3" id="KW-1185">Reference proteome</keyword>
<sequence>MVEFGSKTSTSSLKEDLDRSGTSISARLQGRNHILTKGRSKTKRRGCRVYLDSISSSATTKETHFCSLVLPKAVPQASFCTGFNKIEGTVYWEDHHSQSRKHPESHWNLPKVAPNCHVDRQEHEEN</sequence>
<feature type="compositionally biased region" description="Basic and acidic residues" evidence="1">
    <location>
        <begin position="94"/>
        <end position="105"/>
    </location>
</feature>
<protein>
    <submittedName>
        <fullName evidence="2">Uncharacterized protein</fullName>
    </submittedName>
</protein>
<evidence type="ECO:0000256" key="1">
    <source>
        <dbReference type="SAM" id="MobiDB-lite"/>
    </source>
</evidence>
<dbReference type="Gramene" id="ERN02973">
    <property type="protein sequence ID" value="ERN02973"/>
    <property type="gene ID" value="AMTR_s00134p00082520"/>
</dbReference>
<name>W1P4X1_AMBTC</name>
<dbReference type="Proteomes" id="UP000017836">
    <property type="component" value="Unassembled WGS sequence"/>
</dbReference>
<dbReference type="EMBL" id="KI394460">
    <property type="protein sequence ID" value="ERN02973.1"/>
    <property type="molecule type" value="Genomic_DNA"/>
</dbReference>
<organism evidence="2 3">
    <name type="scientific">Amborella trichopoda</name>
    <dbReference type="NCBI Taxonomy" id="13333"/>
    <lineage>
        <taxon>Eukaryota</taxon>
        <taxon>Viridiplantae</taxon>
        <taxon>Streptophyta</taxon>
        <taxon>Embryophyta</taxon>
        <taxon>Tracheophyta</taxon>
        <taxon>Spermatophyta</taxon>
        <taxon>Magnoliopsida</taxon>
        <taxon>Amborellales</taxon>
        <taxon>Amborellaceae</taxon>
        <taxon>Amborella</taxon>
    </lineage>
</organism>
<proteinExistence type="predicted"/>
<feature type="region of interest" description="Disordered" evidence="1">
    <location>
        <begin position="1"/>
        <end position="42"/>
    </location>
</feature>
<dbReference type="AlphaFoldDB" id="W1P4X1"/>
<feature type="compositionally biased region" description="Basic and acidic residues" evidence="1">
    <location>
        <begin position="117"/>
        <end position="126"/>
    </location>
</feature>
<feature type="compositionally biased region" description="Polar residues" evidence="1">
    <location>
        <begin position="1"/>
        <end position="12"/>
    </location>
</feature>
<reference evidence="3" key="1">
    <citation type="journal article" date="2013" name="Science">
        <title>The Amborella genome and the evolution of flowering plants.</title>
        <authorList>
            <consortium name="Amborella Genome Project"/>
        </authorList>
    </citation>
    <scope>NUCLEOTIDE SEQUENCE [LARGE SCALE GENOMIC DNA]</scope>
</reference>
<feature type="region of interest" description="Disordered" evidence="1">
    <location>
        <begin position="94"/>
        <end position="126"/>
    </location>
</feature>
<accession>W1P4X1</accession>
<gene>
    <name evidence="2" type="ORF">AMTR_s00134p00082520</name>
</gene>